<reference evidence="2 3" key="1">
    <citation type="journal article" date="2016" name="Genome Announc.">
        <title>Draft Genome Sequence of 'Halomonas chromatireducens' Strain AGD 8-3, a Haloalkaliphilic Chromate- and Selenite-Reducing Gammaproteobacterium.</title>
        <authorList>
            <person name="Sharko F.S."/>
            <person name="Shapovalova A.A."/>
            <person name="Tsygankova S.V."/>
            <person name="Komova A.V."/>
            <person name="Boulygina E.S."/>
            <person name="Teslyuk A.B."/>
            <person name="Gotovtsev P.M."/>
            <person name="Namsaraev Z.B."/>
            <person name="Khijniak T.V."/>
            <person name="Nedoluzhko A.V."/>
            <person name="Vasilov R.G."/>
        </authorList>
    </citation>
    <scope>NUCLEOTIDE SEQUENCE [LARGE SCALE GENOMIC DNA]</scope>
    <source>
        <strain evidence="2 3">AGD 8-3</strain>
    </source>
</reference>
<accession>A0A109UL62</accession>
<name>A0A109UL62_9GAMM</name>
<dbReference type="EMBL" id="CP014226">
    <property type="protein sequence ID" value="AMD00034.1"/>
    <property type="molecule type" value="Genomic_DNA"/>
</dbReference>
<keyword evidence="1" id="KW-0812">Transmembrane</keyword>
<keyword evidence="3" id="KW-1185">Reference proteome</keyword>
<evidence type="ECO:0000313" key="2">
    <source>
        <dbReference type="EMBL" id="AMD00034.1"/>
    </source>
</evidence>
<feature type="transmembrane region" description="Helical" evidence="1">
    <location>
        <begin position="73"/>
        <end position="97"/>
    </location>
</feature>
<keyword evidence="1" id="KW-1133">Transmembrane helix</keyword>
<keyword evidence="1" id="KW-0472">Membrane</keyword>
<evidence type="ECO:0000313" key="3">
    <source>
        <dbReference type="Proteomes" id="UP000063387"/>
    </source>
</evidence>
<reference evidence="2 3" key="2">
    <citation type="submission" date="2016-02" db="EMBL/GenBank/DDBJ databases">
        <authorList>
            <person name="Wen L."/>
            <person name="He K."/>
            <person name="Yang H."/>
        </authorList>
    </citation>
    <scope>NUCLEOTIDE SEQUENCE [LARGE SCALE GENOMIC DNA]</scope>
    <source>
        <strain evidence="2 3">AGD 8-3</strain>
    </source>
</reference>
<dbReference type="KEGG" id="hco:LOKO_00957"/>
<evidence type="ECO:0000256" key="1">
    <source>
        <dbReference type="SAM" id="Phobius"/>
    </source>
</evidence>
<sequence>MSLLPNSSSTEIKAPRSIEAYMAAYEALRPVSELDARATLTLITSLALIGLSLASQKPDSVQVLGFNLQTEHWLLLAFPLAAVVFYATTQLMIAWLIEKHYKRYMLHGPINSMREELRLIHLQYLDKLANFQDESERMSEKRRDIWAWYKSKIRVLNDKEKELFDSNSAEEYDDRRESLSKARKKIETQLKLRMDKAGVTEFDYEVKDYLERRFDKGVPSMEEVLASKVLEHIRRIFWLQRIRVALGFYLPLAIAFFSIVTLAVAAVFPSWLSRTSLTL</sequence>
<dbReference type="PATRIC" id="fig|507626.3.peg.946"/>
<proteinExistence type="predicted"/>
<feature type="transmembrane region" description="Helical" evidence="1">
    <location>
        <begin position="244"/>
        <end position="272"/>
    </location>
</feature>
<organism evidence="2 3">
    <name type="scientific">Halomonas chromatireducens</name>
    <dbReference type="NCBI Taxonomy" id="507626"/>
    <lineage>
        <taxon>Bacteria</taxon>
        <taxon>Pseudomonadati</taxon>
        <taxon>Pseudomonadota</taxon>
        <taxon>Gammaproteobacteria</taxon>
        <taxon>Oceanospirillales</taxon>
        <taxon>Halomonadaceae</taxon>
        <taxon>Halomonas</taxon>
    </lineage>
</organism>
<dbReference type="Proteomes" id="UP000063387">
    <property type="component" value="Chromosome"/>
</dbReference>
<dbReference type="RefSeq" id="WP_066445751.1">
    <property type="nucleotide sequence ID" value="NZ_CP014226.1"/>
</dbReference>
<gene>
    <name evidence="2" type="ORF">LOKO_00957</name>
</gene>
<dbReference type="AlphaFoldDB" id="A0A109UL62"/>
<dbReference type="STRING" id="507626.LOKO_00957"/>
<protein>
    <submittedName>
        <fullName evidence="2">Uncharacterized protein</fullName>
    </submittedName>
</protein>